<organism evidence="1 2">
    <name type="scientific">Basilea psittacipulmonis DSM 24701</name>
    <dbReference type="NCBI Taxonomy" id="1072685"/>
    <lineage>
        <taxon>Bacteria</taxon>
        <taxon>Pseudomonadati</taxon>
        <taxon>Pseudomonadota</taxon>
        <taxon>Betaproteobacteria</taxon>
        <taxon>Burkholderiales</taxon>
        <taxon>Alcaligenaceae</taxon>
        <taxon>Basilea</taxon>
    </lineage>
</organism>
<dbReference type="STRING" id="1072685.IX83_00760"/>
<dbReference type="InterPro" id="IPR023401">
    <property type="entry name" value="ODC_N"/>
</dbReference>
<accession>A0A077DF57</accession>
<dbReference type="Proteomes" id="UP000028945">
    <property type="component" value="Chromosome"/>
</dbReference>
<dbReference type="PIRSF" id="PIRSF001439">
    <property type="entry name" value="CryM"/>
    <property type="match status" value="1"/>
</dbReference>
<dbReference type="HOGENOM" id="CLU_042088_1_2_4"/>
<dbReference type="OrthoDB" id="5293744at2"/>
<evidence type="ECO:0000313" key="1">
    <source>
        <dbReference type="EMBL" id="AIL32052.1"/>
    </source>
</evidence>
<protein>
    <recommendedName>
        <fullName evidence="3">Ornithine cyclodeaminase</fullName>
    </recommendedName>
</protein>
<dbReference type="eggNOG" id="COG2423">
    <property type="taxonomic scope" value="Bacteria"/>
</dbReference>
<evidence type="ECO:0008006" key="3">
    <source>
        <dbReference type="Google" id="ProtNLM"/>
    </source>
</evidence>
<dbReference type="PANTHER" id="PTHR13812:SF19">
    <property type="entry name" value="KETIMINE REDUCTASE MU-CRYSTALLIN"/>
    <property type="match status" value="1"/>
</dbReference>
<dbReference type="InterPro" id="IPR003462">
    <property type="entry name" value="ODC_Mu_crystall"/>
</dbReference>
<dbReference type="AlphaFoldDB" id="A0A077DF57"/>
<dbReference type="PANTHER" id="PTHR13812">
    <property type="entry name" value="KETIMINE REDUCTASE MU-CRYSTALLIN"/>
    <property type="match status" value="1"/>
</dbReference>
<dbReference type="NCBIfam" id="NF005603">
    <property type="entry name" value="PRK07340.1"/>
    <property type="match status" value="1"/>
</dbReference>
<evidence type="ECO:0000313" key="2">
    <source>
        <dbReference type="Proteomes" id="UP000028945"/>
    </source>
</evidence>
<dbReference type="SUPFAM" id="SSF51735">
    <property type="entry name" value="NAD(P)-binding Rossmann-fold domains"/>
    <property type="match status" value="1"/>
</dbReference>
<dbReference type="RefSeq" id="WP_038498031.1">
    <property type="nucleotide sequence ID" value="NZ_AFWK01000054.1"/>
</dbReference>
<keyword evidence="2" id="KW-1185">Reference proteome</keyword>
<gene>
    <name evidence="1" type="ORF">IX83_00760</name>
</gene>
<reference evidence="1 2" key="1">
    <citation type="journal article" date="2014" name="BMC Genomics">
        <title>A genomic perspective on a new bacterial genus and species from the Alcaligenaceae family, Basilea psittacipulmonis.</title>
        <authorList>
            <person name="Whiteson K.L."/>
            <person name="Hernandez D."/>
            <person name="Lazarevic V."/>
            <person name="Gaia N."/>
            <person name="Farinelli L."/>
            <person name="Francois P."/>
            <person name="Pilo P."/>
            <person name="Frey J."/>
            <person name="Schrenzel J."/>
        </authorList>
    </citation>
    <scope>NUCLEOTIDE SEQUENCE [LARGE SCALE GENOMIC DNA]</scope>
    <source>
        <strain evidence="1 2">DSM 24701</strain>
    </source>
</reference>
<dbReference type="EMBL" id="CP009238">
    <property type="protein sequence ID" value="AIL32052.1"/>
    <property type="molecule type" value="Genomic_DNA"/>
</dbReference>
<proteinExistence type="predicted"/>
<dbReference type="Gene3D" id="3.30.1780.10">
    <property type="entry name" value="ornithine cyclodeaminase, domain 1"/>
    <property type="match status" value="1"/>
</dbReference>
<dbReference type="GO" id="GO:0005737">
    <property type="term" value="C:cytoplasm"/>
    <property type="evidence" value="ECO:0007669"/>
    <property type="project" value="TreeGrafter"/>
</dbReference>
<sequence length="303" mass="33158">MRYFSASETAELIGIRELVMKLKTVVKDYDSDRIHCPERQVVPLFSEGGCVLSMPAAANDIAIHKFLTYLPDNATKGRPVIQGNVSVMNAETGVPEFCLDAVTVTAKRTAALSLLGMSLFLPQAPKKIMLIGVGTQAQGHYQAIREIYPDSDIVVVVRDGRESALGEFAKYVQDTHFEGTILSKMPKDVDVVVTLTNAKEAFYNLEAMPTRLVIAVGAFQPSMCEIATDVVNGSDCYIDDWHGGQHEAGDYIQAGRDWASIKPLSEALDRPVSFDRPIMYKTVGSAAWDLAAARVARQTLNEV</sequence>
<name>A0A077DF57_9BURK</name>
<dbReference type="KEGG" id="bpsi:IX83_00760"/>
<dbReference type="InterPro" id="IPR036291">
    <property type="entry name" value="NAD(P)-bd_dom_sf"/>
</dbReference>
<dbReference type="Pfam" id="PF02423">
    <property type="entry name" value="OCD_Mu_crystall"/>
    <property type="match status" value="1"/>
</dbReference>
<dbReference type="Gene3D" id="3.40.50.720">
    <property type="entry name" value="NAD(P)-binding Rossmann-like Domain"/>
    <property type="match status" value="1"/>
</dbReference>